<sequence>MGEAPDSGPMFDGVRIGRPAAGALRHAGYRALPDLPEDLDELLSLHGVGPKAVRILTEARNTRRSW</sequence>
<keyword evidence="2" id="KW-1185">Reference proteome</keyword>
<proteinExistence type="predicted"/>
<evidence type="ECO:0000313" key="2">
    <source>
        <dbReference type="Proteomes" id="UP000625527"/>
    </source>
</evidence>
<dbReference type="EMBL" id="JADAQT010000108">
    <property type="protein sequence ID" value="MBE1878226.1"/>
    <property type="molecule type" value="Genomic_DNA"/>
</dbReference>
<name>A0ABR9N4W9_9MICO</name>
<accession>A0ABR9N4W9</accession>
<reference evidence="1 2" key="1">
    <citation type="submission" date="2020-10" db="EMBL/GenBank/DDBJ databases">
        <title>Myceligenerans pegani sp. nov., an endophytic actinomycete isolated from Peganum harmala L. in Xinjiang, China.</title>
        <authorList>
            <person name="Xin L."/>
        </authorList>
    </citation>
    <scope>NUCLEOTIDE SEQUENCE [LARGE SCALE GENOMIC DNA]</scope>
    <source>
        <strain evidence="1 2">TRM65318</strain>
    </source>
</reference>
<evidence type="ECO:0000313" key="1">
    <source>
        <dbReference type="EMBL" id="MBE1878226.1"/>
    </source>
</evidence>
<protein>
    <submittedName>
        <fullName evidence="1">Helix-hairpin-helix domain-containing protein</fullName>
    </submittedName>
</protein>
<organism evidence="1 2">
    <name type="scientific">Myceligenerans pegani</name>
    <dbReference type="NCBI Taxonomy" id="2776917"/>
    <lineage>
        <taxon>Bacteria</taxon>
        <taxon>Bacillati</taxon>
        <taxon>Actinomycetota</taxon>
        <taxon>Actinomycetes</taxon>
        <taxon>Micrococcales</taxon>
        <taxon>Promicromonosporaceae</taxon>
        <taxon>Myceligenerans</taxon>
    </lineage>
</organism>
<comment type="caution">
    <text evidence="1">The sequence shown here is derived from an EMBL/GenBank/DDBJ whole genome shotgun (WGS) entry which is preliminary data.</text>
</comment>
<gene>
    <name evidence="1" type="ORF">IHE71_21260</name>
</gene>
<dbReference type="Proteomes" id="UP000625527">
    <property type="component" value="Unassembled WGS sequence"/>
</dbReference>